<dbReference type="RefSeq" id="WP_184022369.1">
    <property type="nucleotide sequence ID" value="NZ_JACHFD010000039.1"/>
</dbReference>
<evidence type="ECO:0000313" key="1">
    <source>
        <dbReference type="EMBL" id="MBB5353889.1"/>
    </source>
</evidence>
<organism evidence="1 2">
    <name type="scientific">Haloferula luteola</name>
    <dbReference type="NCBI Taxonomy" id="595692"/>
    <lineage>
        <taxon>Bacteria</taxon>
        <taxon>Pseudomonadati</taxon>
        <taxon>Verrucomicrobiota</taxon>
        <taxon>Verrucomicrobiia</taxon>
        <taxon>Verrucomicrobiales</taxon>
        <taxon>Verrucomicrobiaceae</taxon>
        <taxon>Haloferula</taxon>
    </lineage>
</organism>
<evidence type="ECO:0000313" key="2">
    <source>
        <dbReference type="Proteomes" id="UP000557717"/>
    </source>
</evidence>
<dbReference type="AlphaFoldDB" id="A0A840VJC4"/>
<keyword evidence="2" id="KW-1185">Reference proteome</keyword>
<comment type="caution">
    <text evidence="1">The sequence shown here is derived from an EMBL/GenBank/DDBJ whole genome shotgun (WGS) entry which is preliminary data.</text>
</comment>
<dbReference type="EMBL" id="JACHFD010000039">
    <property type="protein sequence ID" value="MBB5353889.1"/>
    <property type="molecule type" value="Genomic_DNA"/>
</dbReference>
<name>A0A840VJC4_9BACT</name>
<sequence length="150" mass="17324">MPKITAEEFPALKAFFVAWWERFPVEIEMPAEHRPVAVLERFEKESMSKARSGLGMAISDTLEMSWDMPREEIEAVDTDFVARGILPLSELRRRYSRQYRAILKRGRIRDEEDYYLVTGILASFTGDATDEERRQLEGLVAKFEGDSGTN</sequence>
<reference evidence="1 2" key="1">
    <citation type="submission" date="2020-08" db="EMBL/GenBank/DDBJ databases">
        <title>Genomic Encyclopedia of Type Strains, Phase IV (KMG-IV): sequencing the most valuable type-strain genomes for metagenomic binning, comparative biology and taxonomic classification.</title>
        <authorList>
            <person name="Goeker M."/>
        </authorList>
    </citation>
    <scope>NUCLEOTIDE SEQUENCE [LARGE SCALE GENOMIC DNA]</scope>
    <source>
        <strain evidence="1 2">YC6886</strain>
    </source>
</reference>
<accession>A0A840VJC4</accession>
<proteinExistence type="predicted"/>
<dbReference type="Proteomes" id="UP000557717">
    <property type="component" value="Unassembled WGS sequence"/>
</dbReference>
<protein>
    <submittedName>
        <fullName evidence="1">Uncharacterized protein</fullName>
    </submittedName>
</protein>
<gene>
    <name evidence="1" type="ORF">HNR46_004153</name>
</gene>